<organism evidence="1 2">
    <name type="scientific">Paenochrobactrum gallinarii</name>
    <dbReference type="NCBI Taxonomy" id="643673"/>
    <lineage>
        <taxon>Bacteria</taxon>
        <taxon>Pseudomonadati</taxon>
        <taxon>Pseudomonadota</taxon>
        <taxon>Alphaproteobacteria</taxon>
        <taxon>Hyphomicrobiales</taxon>
        <taxon>Brucellaceae</taxon>
        <taxon>Paenochrobactrum</taxon>
    </lineage>
</organism>
<proteinExistence type="predicted"/>
<comment type="caution">
    <text evidence="1">The sequence shown here is derived from an EMBL/GenBank/DDBJ whole genome shotgun (WGS) entry which is preliminary data.</text>
</comment>
<dbReference type="Proteomes" id="UP000555393">
    <property type="component" value="Unassembled WGS sequence"/>
</dbReference>
<dbReference type="AlphaFoldDB" id="A0A841LZW0"/>
<accession>A0A841LZW0</accession>
<name>A0A841LZW0_9HYPH</name>
<dbReference type="EMBL" id="JACIIU010000016">
    <property type="protein sequence ID" value="MBB6262052.1"/>
    <property type="molecule type" value="Genomic_DNA"/>
</dbReference>
<protein>
    <submittedName>
        <fullName evidence="1">Uncharacterized protein</fullName>
    </submittedName>
</protein>
<gene>
    <name evidence="1" type="ORF">FHS77_002620</name>
</gene>
<keyword evidence="2" id="KW-1185">Reference proteome</keyword>
<dbReference type="RefSeq" id="WP_184223989.1">
    <property type="nucleotide sequence ID" value="NZ_JACIIU010000016.1"/>
</dbReference>
<evidence type="ECO:0000313" key="2">
    <source>
        <dbReference type="Proteomes" id="UP000555393"/>
    </source>
</evidence>
<reference evidence="1 2" key="1">
    <citation type="submission" date="2020-08" db="EMBL/GenBank/DDBJ databases">
        <title>Genomic Encyclopedia of Type Strains, Phase IV (KMG-IV): sequencing the most valuable type-strain genomes for metagenomic binning, comparative biology and taxonomic classification.</title>
        <authorList>
            <person name="Goeker M."/>
        </authorList>
    </citation>
    <scope>NUCLEOTIDE SEQUENCE [LARGE SCALE GENOMIC DNA]</scope>
    <source>
        <strain evidence="1 2">DSM 22336</strain>
    </source>
</reference>
<sequence>MTTAKHFSAQRIFPCHMVADGTGDITGVIAPSLVKGDVNITFSGPCDSGNINEISEKTNKLS</sequence>
<evidence type="ECO:0000313" key="1">
    <source>
        <dbReference type="EMBL" id="MBB6262052.1"/>
    </source>
</evidence>